<comment type="similarity">
    <text evidence="1">Belongs to the outer membrane factor (OMF) (TC 1.B.17) family.</text>
</comment>
<dbReference type="InterPro" id="IPR010131">
    <property type="entry name" value="MdtP/NodT-like"/>
</dbReference>
<dbReference type="OrthoDB" id="9783163at2"/>
<dbReference type="Proteomes" id="UP000255139">
    <property type="component" value="Unassembled WGS sequence"/>
</dbReference>
<evidence type="ECO:0000313" key="4">
    <source>
        <dbReference type="EMBL" id="TLE00619.1"/>
    </source>
</evidence>
<keyword evidence="3" id="KW-0449">Lipoprotein</keyword>
<evidence type="ECO:0000256" key="2">
    <source>
        <dbReference type="SAM" id="Phobius"/>
    </source>
</evidence>
<keyword evidence="2" id="KW-0812">Transmembrane</keyword>
<evidence type="ECO:0000256" key="1">
    <source>
        <dbReference type="ARBA" id="ARBA00007613"/>
    </source>
</evidence>
<keyword evidence="2" id="KW-1133">Transmembrane helix</keyword>
<reference evidence="4 5" key="1">
    <citation type="journal article" date="2014" name="Genome Announc.">
        <title>Draft genome sequences of eight enterohepatic helicobacter species isolated from both laboratory and wild rodents.</title>
        <authorList>
            <person name="Sheh A."/>
            <person name="Shen Z."/>
            <person name="Fox J.G."/>
        </authorList>
    </citation>
    <scope>NUCLEOTIDE SEQUENCE [LARGE SCALE GENOMIC DNA]</scope>
    <source>
        <strain evidence="4 5">ST1</strain>
    </source>
</reference>
<dbReference type="Gene3D" id="1.20.1600.10">
    <property type="entry name" value="Outer membrane efflux proteins (OEP)"/>
    <property type="match status" value="1"/>
</dbReference>
<evidence type="ECO:0000313" key="5">
    <source>
        <dbReference type="Proteomes" id="UP000029922"/>
    </source>
</evidence>
<proteinExistence type="inferred from homology"/>
<dbReference type="InterPro" id="IPR003423">
    <property type="entry name" value="OMP_efflux"/>
</dbReference>
<dbReference type="EMBL" id="JRPD02000006">
    <property type="protein sequence ID" value="TLE00619.1"/>
    <property type="molecule type" value="Genomic_DNA"/>
</dbReference>
<accession>A0A377PS18</accession>
<keyword evidence="6" id="KW-1185">Reference proteome</keyword>
<dbReference type="Pfam" id="PF02321">
    <property type="entry name" value="OEP"/>
    <property type="match status" value="2"/>
</dbReference>
<dbReference type="SUPFAM" id="SSF56954">
    <property type="entry name" value="Outer membrane efflux proteins (OEP)"/>
    <property type="match status" value="1"/>
</dbReference>
<protein>
    <submittedName>
        <fullName evidence="3">RND efflux system outer membrane lipoprotein CmeC</fullName>
    </submittedName>
    <submittedName>
        <fullName evidence="4">TolC family protein</fullName>
    </submittedName>
</protein>
<dbReference type="RefSeq" id="WP_104692173.1">
    <property type="nucleotide sequence ID" value="NZ_FZML01000015.1"/>
</dbReference>
<dbReference type="AlphaFoldDB" id="A0A377PS18"/>
<dbReference type="EMBL" id="UGJE01000002">
    <property type="protein sequence ID" value="STQ85636.1"/>
    <property type="molecule type" value="Genomic_DNA"/>
</dbReference>
<gene>
    <name evidence="3" type="primary">oprM</name>
    <name evidence="4" type="ORF">LS73_004210</name>
    <name evidence="3" type="ORF">NCTC12714_00422</name>
</gene>
<feature type="transmembrane region" description="Helical" evidence="2">
    <location>
        <begin position="12"/>
        <end position="40"/>
    </location>
</feature>
<reference evidence="3 6" key="2">
    <citation type="submission" date="2018-06" db="EMBL/GenBank/DDBJ databases">
        <authorList>
            <consortium name="Pathogen Informatics"/>
            <person name="Doyle S."/>
        </authorList>
    </citation>
    <scope>NUCLEOTIDE SEQUENCE [LARGE SCALE GENOMIC DNA]</scope>
    <source>
        <strain evidence="3 6">NCTC12714</strain>
    </source>
</reference>
<dbReference type="PANTHER" id="PTHR30203:SF33">
    <property type="entry name" value="BLR4455 PROTEIN"/>
    <property type="match status" value="1"/>
</dbReference>
<dbReference type="Proteomes" id="UP000029922">
    <property type="component" value="Unassembled WGS sequence"/>
</dbReference>
<name>A0A377PS18_9HELI</name>
<dbReference type="STRING" id="216.LS73_03840"/>
<evidence type="ECO:0000313" key="6">
    <source>
        <dbReference type="Proteomes" id="UP000255139"/>
    </source>
</evidence>
<organism evidence="3 6">
    <name type="scientific">Helicobacter muridarum</name>
    <dbReference type="NCBI Taxonomy" id="216"/>
    <lineage>
        <taxon>Bacteria</taxon>
        <taxon>Pseudomonadati</taxon>
        <taxon>Campylobacterota</taxon>
        <taxon>Epsilonproteobacteria</taxon>
        <taxon>Campylobacterales</taxon>
        <taxon>Helicobacteraceae</taxon>
        <taxon>Helicobacter</taxon>
    </lineage>
</organism>
<sequence length="528" mass="60534">MFGDIRYKLSYMLNLCYIYCVCLYIHHVAFLAILCLAWTACVKLPTNEELALKTNVRNEFHNKEILKHIGDSNLDMRNLDYIQTFFALFPDPILEKIILQSLESNTNLLILESKIRQARATAKVNTWNLFPKANANLNYNYSDSNYQRIQTNVTQNTTNVALSFNWEVDIFGKLNALRLANKEQVLQSIQNLYQAQVVLIGDVANYYFLIRQIAQSILINEKITNNLEQIYLLTNQKYHLGLIGIDSVATTKSNYLSQKNVTLNLNYVLEQNKNALLLLLNKNELGFDIGNIDYIFNEGKIPSINSLSSSIVFNRPDVKSSVFALNSSLYQRHNKKMALFPNININGSLGQILFSPRNSLGDMVWQIASSLAMPLLNRQSITQDYIMSKEDTKQAFYTLQNTINTAVSEIENATKNMEITNTALAISQEDFANNKNTFEIMESRYKQNLIDDISRLEYANTYLRAKNSLLSAYLAQNQAVIAFYKAFGGNLVPSQSIYHIDMQRDRILEDYRIYESKKSKKEDIANDL</sequence>
<dbReference type="PANTHER" id="PTHR30203">
    <property type="entry name" value="OUTER MEMBRANE CATION EFFLUX PROTEIN"/>
    <property type="match status" value="1"/>
</dbReference>
<evidence type="ECO:0000313" key="3">
    <source>
        <dbReference type="EMBL" id="STQ85636.1"/>
    </source>
</evidence>
<dbReference type="Gene3D" id="2.20.200.10">
    <property type="entry name" value="Outer membrane efflux proteins (OEP)"/>
    <property type="match status" value="1"/>
</dbReference>
<keyword evidence="2" id="KW-0472">Membrane</keyword>
<dbReference type="GO" id="GO:0015562">
    <property type="term" value="F:efflux transmembrane transporter activity"/>
    <property type="evidence" value="ECO:0007669"/>
    <property type="project" value="InterPro"/>
</dbReference>